<name>A0A1Y1S8H9_9MICR</name>
<reference evidence="2 3" key="1">
    <citation type="journal article" date="2017" name="Environ. Microbiol.">
        <title>Decay of the glycolytic pathway and adaptation to intranuclear parasitism within Enterocytozoonidae microsporidia.</title>
        <authorList>
            <person name="Wiredu Boakye D."/>
            <person name="Jaroenlak P."/>
            <person name="Prachumwat A."/>
            <person name="Williams T.A."/>
            <person name="Bateman K.S."/>
            <person name="Itsathitphaisarn O."/>
            <person name="Sritunyalucksana K."/>
            <person name="Paszkiewicz K.H."/>
            <person name="Moore K.A."/>
            <person name="Stentiford G.D."/>
            <person name="Williams B.A."/>
        </authorList>
    </citation>
    <scope>NUCLEOTIDE SEQUENCE [LARGE SCALE GENOMIC DNA]</scope>
    <source>
        <strain evidence="2 3">GB1</strain>
    </source>
</reference>
<dbReference type="AlphaFoldDB" id="A0A1Y1S8H9"/>
<accession>A0A1Y1S8H9</accession>
<comment type="caution">
    <text evidence="2">The sequence shown here is derived from an EMBL/GenBank/DDBJ whole genome shotgun (WGS) entry which is preliminary data.</text>
</comment>
<protein>
    <submittedName>
        <fullName evidence="2">Uncharacterized protein</fullName>
    </submittedName>
</protein>
<sequence length="313" mass="37049">MFGIGEKKKNQTKEEKAEEAKQARLEQQRKREEEERRKEAEKIARQKEKEAERERIRKEEERKKEEQKAEEQKRRDAEAAEMEQAFRNLEAKLDQLSRTLKNITEIQKKIKTKSKTEIEVDGEVYRISEENRKRLVKKLKRETTIDMLFEQLKKYNGKEFNLLVSCGEIATYFESRKFRSLDSTKWRLFYPIVYDDLNKMNEYKRIWSNLYCTRAKRVLFEDGKYKFLRSLEVIDKAIIGSDIEIANDSHLVIVKGSTITLTTAFFRKYVKETTVIPVEGKNVCSISGSTQLQVKTKLDPTFWQTITAKLSMG</sequence>
<keyword evidence="3" id="KW-1185">Reference proteome</keyword>
<feature type="region of interest" description="Disordered" evidence="1">
    <location>
        <begin position="1"/>
        <end position="81"/>
    </location>
</feature>
<dbReference type="OrthoDB" id="10570909at2759"/>
<evidence type="ECO:0000256" key="1">
    <source>
        <dbReference type="SAM" id="MobiDB-lite"/>
    </source>
</evidence>
<evidence type="ECO:0000313" key="2">
    <source>
        <dbReference type="EMBL" id="ORD94762.1"/>
    </source>
</evidence>
<dbReference type="EMBL" id="LWDP01000010">
    <property type="protein sequence ID" value="ORD94762.1"/>
    <property type="molecule type" value="Genomic_DNA"/>
</dbReference>
<evidence type="ECO:0000313" key="3">
    <source>
        <dbReference type="Proteomes" id="UP000192639"/>
    </source>
</evidence>
<organism evidence="2 3">
    <name type="scientific">Enterospora canceri</name>
    <dbReference type="NCBI Taxonomy" id="1081671"/>
    <lineage>
        <taxon>Eukaryota</taxon>
        <taxon>Fungi</taxon>
        <taxon>Fungi incertae sedis</taxon>
        <taxon>Microsporidia</taxon>
        <taxon>Enterocytozoonidae</taxon>
        <taxon>Enterospora</taxon>
    </lineage>
</organism>
<feature type="compositionally biased region" description="Basic and acidic residues" evidence="1">
    <location>
        <begin position="1"/>
        <end position="78"/>
    </location>
</feature>
<dbReference type="Proteomes" id="UP000192639">
    <property type="component" value="Unassembled WGS sequence"/>
</dbReference>
<dbReference type="VEuPathDB" id="MicrosporidiaDB:ECANGB1_47"/>
<gene>
    <name evidence="2" type="ORF">ECANGB1_47</name>
</gene>
<proteinExistence type="predicted"/>